<keyword evidence="18" id="KW-1185">Reference proteome</keyword>
<dbReference type="SMART" id="SM00482">
    <property type="entry name" value="POLAc"/>
    <property type="match status" value="1"/>
</dbReference>
<keyword evidence="9" id="KW-0460">Magnesium</keyword>
<evidence type="ECO:0000256" key="8">
    <source>
        <dbReference type="ARBA" id="ARBA00022705"/>
    </source>
</evidence>
<feature type="domain" description="DNA-directed DNA polymerase family A palm" evidence="16">
    <location>
        <begin position="852"/>
        <end position="1115"/>
    </location>
</feature>
<evidence type="ECO:0000256" key="11">
    <source>
        <dbReference type="ARBA" id="ARBA00023125"/>
    </source>
</evidence>
<dbReference type="PANTHER" id="PTHR10267">
    <property type="entry name" value="DNA POLYMERASE SUBUNIT GAMMA-1"/>
    <property type="match status" value="1"/>
</dbReference>
<dbReference type="GO" id="GO:0005760">
    <property type="term" value="C:gamma DNA polymerase complex"/>
    <property type="evidence" value="ECO:0007669"/>
    <property type="project" value="InterPro"/>
</dbReference>
<dbReference type="GO" id="GO:0008408">
    <property type="term" value="F:3'-5' exonuclease activity"/>
    <property type="evidence" value="ECO:0007669"/>
    <property type="project" value="TreeGrafter"/>
</dbReference>
<dbReference type="GO" id="GO:0003677">
    <property type="term" value="F:DNA binding"/>
    <property type="evidence" value="ECO:0007669"/>
    <property type="project" value="UniProtKB-KW"/>
</dbReference>
<dbReference type="GO" id="GO:0042645">
    <property type="term" value="C:mitochondrial nucleoid"/>
    <property type="evidence" value="ECO:0007669"/>
    <property type="project" value="UniProtKB-SubCell"/>
</dbReference>
<dbReference type="SUPFAM" id="SSF56672">
    <property type="entry name" value="DNA/RNA polymerases"/>
    <property type="match status" value="1"/>
</dbReference>
<evidence type="ECO:0000256" key="4">
    <source>
        <dbReference type="ARBA" id="ARBA00012417"/>
    </source>
</evidence>
<dbReference type="FunFam" id="1.10.150.20:FF:000024">
    <property type="entry name" value="DNA polymerase gamma, catalytic subunit"/>
    <property type="match status" value="1"/>
</dbReference>
<dbReference type="EMBL" id="JAZDUA010000061">
    <property type="protein sequence ID" value="KAK7870261.1"/>
    <property type="molecule type" value="Genomic_DNA"/>
</dbReference>
<keyword evidence="10" id="KW-0239">DNA-directed DNA polymerase</keyword>
<evidence type="ECO:0000256" key="6">
    <source>
        <dbReference type="ARBA" id="ARBA00022679"/>
    </source>
</evidence>
<evidence type="ECO:0000256" key="15">
    <source>
        <dbReference type="SAM" id="MobiDB-lite"/>
    </source>
</evidence>
<evidence type="ECO:0000256" key="10">
    <source>
        <dbReference type="ARBA" id="ARBA00022932"/>
    </source>
</evidence>
<sequence length="1219" mass="131798">MESLRHYLHICGVCRVGGYRISCARNCKQTSSIASKRQAGSTTTRGKKTVTVIDCNSTPSSVFRRRHPEDYDIVSPATLRSLDHALGECYPSQSKQLPRKNSKSSQSSEDLPTSRPSEGPYRFNEINIQMLPESLHRHLFGAKATASPSPELVRAALRARKELQRRGLLRAPPAPIADPGLRLPRLRGADVEEHFRTVGEEQSGPYRALLQGLAAAPEPPPPPAEWQLRVGWTRYAPEEPPLPVPFPACDALVLDVEVCRAAGEAPVLATAASPAAWYCWVSPRLAAASAGPAATPPRRYSADDFLPLESEPAAGTFAPGVFQRPRVVVGHNVSYDRARVREQYWLERSSLRFVDTMSLHVCVGGLASGQRAALRSSADAEPEDAAWREVAALNSLADVHRLYCGAPLDKAARDLFVTGQLAEVRADFQSATAYCAGDVAATWRVLAKVLPLFLERFPHPVSLAGLLELGGAYLPVGAAWPRFLASAERTYDELRAESRRMLARAADDACALLHAHAYCRDPWMWDQDWSVQELRLRKTAPKKRASGTDGAVADEDFDPEEWPEKFRNLAATRYQLPAKRPLLPGYPAWYRNLCDRPGAEEWTPGPARVSTGLQVTPKLLRLTWEGYPLHYVREHGWGFLVPREGREGVEEAEDAAAKPPLTELLAMCPVVAGAGAKTRVEEGETAGEVESVRREVQERLGWGSRRGGVDGTASAAPLWYIGAGVRCGASVGGCWFLKLPHKDGAARVGSPMARDFLGAFEAGVLAGAGPGAARVLDVGRQLSYWRNNRERVLGQLVGWLPAAALPRSLRARGAGLQLGAIVPQVVAAGTLTRRAVEPTWMTAANAKPGRLGSELRALVHAPPGHAFVGADVDSQELWIAAVLGDASAAGIHGGTPFGWMTLSGSKADGTDMHSVTAAAAGVSRDEAKVLNYARIYGAGPRFAQRLLQRFNPALGDAEARARATKMFALTKGRRVWRARPEWAAAAEDAGGARTTSALEARRRAQALGATTDEVFGAPRWEGGTESAMFNRLEEIANAAHPATPFLGGRLSRALEAAVSAGDDDRFLPTRVNWVVQSGAVDFLHLMLVCMRWLQPRARFCLSFHDEVRYLVAERDRHRAALALHATNLLARAFCAQRLGLTDLPAAVAFFASVEVDAALRKDAHHDCATPSNPHGLRRGYGVAPGEALDVYKTVARAGGVLRAPRGASAALAAPSARTV</sequence>
<comment type="cofactor">
    <cofactor evidence="1">
        <name>Mg(2+)</name>
        <dbReference type="ChEBI" id="CHEBI:18420"/>
    </cofactor>
</comment>
<dbReference type="GO" id="GO:0006264">
    <property type="term" value="P:mitochondrial DNA replication"/>
    <property type="evidence" value="ECO:0007669"/>
    <property type="project" value="TreeGrafter"/>
</dbReference>
<evidence type="ECO:0000256" key="9">
    <source>
        <dbReference type="ARBA" id="ARBA00022842"/>
    </source>
</evidence>
<comment type="caution">
    <text evidence="17">The sequence shown here is derived from an EMBL/GenBank/DDBJ whole genome shotgun (WGS) entry which is preliminary data.</text>
</comment>
<keyword evidence="12" id="KW-0496">Mitochondrion</keyword>
<dbReference type="InterPro" id="IPR043502">
    <property type="entry name" value="DNA/RNA_pol_sf"/>
</dbReference>
<evidence type="ECO:0000256" key="12">
    <source>
        <dbReference type="ARBA" id="ARBA00023128"/>
    </source>
</evidence>
<comment type="similarity">
    <text evidence="3">Belongs to the DNA polymerase type-A family.</text>
</comment>
<dbReference type="InterPro" id="IPR019760">
    <property type="entry name" value="DNA-dir_DNA_pol_A_CS"/>
</dbReference>
<evidence type="ECO:0000259" key="16">
    <source>
        <dbReference type="SMART" id="SM00482"/>
    </source>
</evidence>
<evidence type="ECO:0000256" key="14">
    <source>
        <dbReference type="ARBA" id="ARBA00031966"/>
    </source>
</evidence>
<keyword evidence="8" id="KW-0235">DNA replication</keyword>
<dbReference type="InterPro" id="IPR041336">
    <property type="entry name" value="DNApol_Exo"/>
</dbReference>
<dbReference type="PRINTS" id="PR00867">
    <property type="entry name" value="DNAPOLG"/>
</dbReference>
<dbReference type="InterPro" id="IPR002297">
    <property type="entry name" value="DNA-dir_DNA_pol_A_mt"/>
</dbReference>
<organism evidence="17 18">
    <name type="scientific">Gryllus longicercus</name>
    <dbReference type="NCBI Taxonomy" id="2509291"/>
    <lineage>
        <taxon>Eukaryota</taxon>
        <taxon>Metazoa</taxon>
        <taxon>Ecdysozoa</taxon>
        <taxon>Arthropoda</taxon>
        <taxon>Hexapoda</taxon>
        <taxon>Insecta</taxon>
        <taxon>Pterygota</taxon>
        <taxon>Neoptera</taxon>
        <taxon>Polyneoptera</taxon>
        <taxon>Orthoptera</taxon>
        <taxon>Ensifera</taxon>
        <taxon>Gryllidea</taxon>
        <taxon>Grylloidea</taxon>
        <taxon>Gryllidae</taxon>
        <taxon>Gryllinae</taxon>
        <taxon>Gryllus</taxon>
    </lineage>
</organism>
<evidence type="ECO:0000256" key="13">
    <source>
        <dbReference type="ARBA" id="ARBA00023271"/>
    </source>
</evidence>
<dbReference type="PROSITE" id="PS00447">
    <property type="entry name" value="DNA_POLYMERASE_A"/>
    <property type="match status" value="1"/>
</dbReference>
<keyword evidence="6" id="KW-0808">Transferase</keyword>
<name>A0AAN9VUW4_9ORTH</name>
<evidence type="ECO:0000256" key="2">
    <source>
        <dbReference type="ARBA" id="ARBA00004436"/>
    </source>
</evidence>
<dbReference type="Gene3D" id="3.30.420.390">
    <property type="match status" value="2"/>
</dbReference>
<evidence type="ECO:0000256" key="5">
    <source>
        <dbReference type="ARBA" id="ARBA00015350"/>
    </source>
</evidence>
<dbReference type="Gene3D" id="1.10.150.20">
    <property type="entry name" value="5' to 3' exonuclease, C-terminal subdomain"/>
    <property type="match status" value="1"/>
</dbReference>
<dbReference type="InterPro" id="IPR001098">
    <property type="entry name" value="DNA-dir_DNA_pol_A_palm_dom"/>
</dbReference>
<dbReference type="EC" id="2.7.7.7" evidence="4"/>
<comment type="subcellular location">
    <subcellularLocation>
        <location evidence="2">Mitochondrion matrix</location>
        <location evidence="2">Mitochondrion nucleoid</location>
    </subcellularLocation>
</comment>
<reference evidence="17 18" key="1">
    <citation type="submission" date="2024-03" db="EMBL/GenBank/DDBJ databases">
        <title>The genome assembly and annotation of the cricket Gryllus longicercus Weissman &amp; Gray.</title>
        <authorList>
            <person name="Szrajer S."/>
            <person name="Gray D."/>
            <person name="Ylla G."/>
        </authorList>
    </citation>
    <scope>NUCLEOTIDE SEQUENCE [LARGE SCALE GENOMIC DNA]</scope>
    <source>
        <strain evidence="17">DAG 2021-001</strain>
        <tissue evidence="17">Whole body minus gut</tissue>
    </source>
</reference>
<dbReference type="Proteomes" id="UP001378592">
    <property type="component" value="Unassembled WGS sequence"/>
</dbReference>
<evidence type="ECO:0000313" key="17">
    <source>
        <dbReference type="EMBL" id="KAK7870261.1"/>
    </source>
</evidence>
<keyword evidence="11" id="KW-0238">DNA-binding</keyword>
<dbReference type="SUPFAM" id="SSF53098">
    <property type="entry name" value="Ribonuclease H-like"/>
    <property type="match status" value="1"/>
</dbReference>
<feature type="region of interest" description="Disordered" evidence="15">
    <location>
        <begin position="91"/>
        <end position="121"/>
    </location>
</feature>
<dbReference type="Pfam" id="PF18136">
    <property type="entry name" value="DNApol_Exo"/>
    <property type="match status" value="1"/>
</dbReference>
<feature type="compositionally biased region" description="Polar residues" evidence="15">
    <location>
        <begin position="103"/>
        <end position="116"/>
    </location>
</feature>
<evidence type="ECO:0000256" key="1">
    <source>
        <dbReference type="ARBA" id="ARBA00001946"/>
    </source>
</evidence>
<protein>
    <recommendedName>
        <fullName evidence="5">DNA polymerase subunit gamma-1</fullName>
        <ecNumber evidence="4">2.7.7.7</ecNumber>
    </recommendedName>
    <alternativeName>
        <fullName evidence="14">Mitochondrial DNA polymerase catalytic subunit</fullName>
    </alternativeName>
</protein>
<dbReference type="PANTHER" id="PTHR10267:SF0">
    <property type="entry name" value="DNA POLYMERASE SUBUNIT GAMMA-1"/>
    <property type="match status" value="1"/>
</dbReference>
<proteinExistence type="inferred from homology"/>
<evidence type="ECO:0000256" key="3">
    <source>
        <dbReference type="ARBA" id="ARBA00007705"/>
    </source>
</evidence>
<dbReference type="InterPro" id="IPR012337">
    <property type="entry name" value="RNaseH-like_sf"/>
</dbReference>
<gene>
    <name evidence="17" type="ORF">R5R35_000989</name>
</gene>
<keyword evidence="13" id="KW-1135">Mitochondrion nucleoid</keyword>
<accession>A0AAN9VUW4</accession>
<evidence type="ECO:0000313" key="18">
    <source>
        <dbReference type="Proteomes" id="UP001378592"/>
    </source>
</evidence>
<dbReference type="GO" id="GO:0003887">
    <property type="term" value="F:DNA-directed DNA polymerase activity"/>
    <property type="evidence" value="ECO:0007669"/>
    <property type="project" value="UniProtKB-KW"/>
</dbReference>
<evidence type="ECO:0000256" key="7">
    <source>
        <dbReference type="ARBA" id="ARBA00022695"/>
    </source>
</evidence>
<dbReference type="AlphaFoldDB" id="A0AAN9VUW4"/>
<keyword evidence="7" id="KW-0548">Nucleotidyltransferase</keyword>